<dbReference type="GO" id="GO:0007229">
    <property type="term" value="P:integrin-mediated signaling pathway"/>
    <property type="evidence" value="ECO:0007669"/>
    <property type="project" value="TreeGrafter"/>
</dbReference>
<dbReference type="EMBL" id="AFNH02000727">
    <property type="protein sequence ID" value="EZG57774.1"/>
    <property type="molecule type" value="Genomic_DNA"/>
</dbReference>
<feature type="non-terminal residue" evidence="4">
    <location>
        <position position="285"/>
    </location>
</feature>
<dbReference type="RefSeq" id="XP_011131038.1">
    <property type="nucleotide sequence ID" value="XM_011132736.1"/>
</dbReference>
<dbReference type="OrthoDB" id="301415at2759"/>
<dbReference type="GO" id="GO:0098609">
    <property type="term" value="P:cell-cell adhesion"/>
    <property type="evidence" value="ECO:0007669"/>
    <property type="project" value="TreeGrafter"/>
</dbReference>
<dbReference type="Gene3D" id="3.40.50.410">
    <property type="entry name" value="von Willebrand factor, type A domain"/>
    <property type="match status" value="1"/>
</dbReference>
<dbReference type="InterPro" id="IPR036465">
    <property type="entry name" value="vWFA_dom_sf"/>
</dbReference>
<keyword evidence="1" id="KW-1015">Disulfide bond</keyword>
<dbReference type="VEuPathDB" id="CryptoDB:GNI_097130"/>
<sequence length="285" mass="30932">MKCLGAFFASVVLVSGGLSTYSDTCFLPIDLLLVQDTTGSFMDDLPNVSKAIPTLVSSVLENNPGSHFGAVEFKDKPYRDLGEPDDFCYRMASALTGDVATFQKAWDTLYASGGGDLPEVQLQALIDAAQDPTVGWRVIDNSIQSGDDVSSVVGARLIVLSTDAVPHDPLDYDLYLEEPLPEPPLPPSFMPPFPDNSVGVTPDFQCRIYDYPSMAQAANVLKTNNVMVVFLVPEIETDAVAKWSEFNTEYLGQPANFLQYISSDSSDIVQVVLQAVSAVSQYVCF</sequence>
<evidence type="ECO:0000256" key="3">
    <source>
        <dbReference type="SAM" id="SignalP"/>
    </source>
</evidence>
<feature type="chain" id="PRO_5001516482" description="Integrin beta" evidence="3">
    <location>
        <begin position="20"/>
        <end position="285"/>
    </location>
</feature>
<comment type="caution">
    <text evidence="4">The sequence shown here is derived from an EMBL/GenBank/DDBJ whole genome shotgun (WGS) entry which is preliminary data.</text>
</comment>
<dbReference type="GO" id="GO:0005178">
    <property type="term" value="F:integrin binding"/>
    <property type="evidence" value="ECO:0007669"/>
    <property type="project" value="TreeGrafter"/>
</dbReference>
<evidence type="ECO:0000313" key="5">
    <source>
        <dbReference type="Proteomes" id="UP000019763"/>
    </source>
</evidence>
<dbReference type="SUPFAM" id="SSF53300">
    <property type="entry name" value="vWA-like"/>
    <property type="match status" value="1"/>
</dbReference>
<dbReference type="AlphaFoldDB" id="A0A023B4Z4"/>
<dbReference type="GO" id="GO:0005925">
    <property type="term" value="C:focal adhesion"/>
    <property type="evidence" value="ECO:0007669"/>
    <property type="project" value="TreeGrafter"/>
</dbReference>
<dbReference type="GO" id="GO:0033627">
    <property type="term" value="P:cell adhesion mediated by integrin"/>
    <property type="evidence" value="ECO:0007669"/>
    <property type="project" value="TreeGrafter"/>
</dbReference>
<organism evidence="4 5">
    <name type="scientific">Gregarina niphandrodes</name>
    <name type="common">Septate eugregarine</name>
    <dbReference type="NCBI Taxonomy" id="110365"/>
    <lineage>
        <taxon>Eukaryota</taxon>
        <taxon>Sar</taxon>
        <taxon>Alveolata</taxon>
        <taxon>Apicomplexa</taxon>
        <taxon>Conoidasida</taxon>
        <taxon>Gregarinasina</taxon>
        <taxon>Eugregarinorida</taxon>
        <taxon>Gregarinidae</taxon>
        <taxon>Gregarina</taxon>
    </lineage>
</organism>
<evidence type="ECO:0000313" key="4">
    <source>
        <dbReference type="EMBL" id="EZG57774.1"/>
    </source>
</evidence>
<protein>
    <recommendedName>
        <fullName evidence="6">Integrin beta</fullName>
    </recommendedName>
</protein>
<dbReference type="GO" id="GO:0007160">
    <property type="term" value="P:cell-matrix adhesion"/>
    <property type="evidence" value="ECO:0007669"/>
    <property type="project" value="TreeGrafter"/>
</dbReference>
<keyword evidence="5" id="KW-1185">Reference proteome</keyword>
<accession>A0A023B4Z4</accession>
<name>A0A023B4Z4_GRENI</name>
<keyword evidence="3" id="KW-0732">Signal</keyword>
<evidence type="ECO:0008006" key="6">
    <source>
        <dbReference type="Google" id="ProtNLM"/>
    </source>
</evidence>
<dbReference type="PANTHER" id="PTHR10082">
    <property type="entry name" value="INTEGRIN BETA SUBUNIT"/>
    <property type="match status" value="1"/>
</dbReference>
<gene>
    <name evidence="4" type="ORF">GNI_097130</name>
</gene>
<reference evidence="4" key="1">
    <citation type="submission" date="2013-12" db="EMBL/GenBank/DDBJ databases">
        <authorList>
            <person name="Omoto C.K."/>
            <person name="Sibley D."/>
            <person name="Venepally P."/>
            <person name="Hadjithomas M."/>
            <person name="Karamycheva S."/>
            <person name="Brunk B."/>
            <person name="Roos D."/>
            <person name="Caler E."/>
            <person name="Lorenzi H."/>
        </authorList>
    </citation>
    <scope>NUCLEOTIDE SEQUENCE</scope>
</reference>
<dbReference type="GO" id="GO:0008305">
    <property type="term" value="C:integrin complex"/>
    <property type="evidence" value="ECO:0007669"/>
    <property type="project" value="TreeGrafter"/>
</dbReference>
<proteinExistence type="predicted"/>
<dbReference type="GO" id="GO:0009986">
    <property type="term" value="C:cell surface"/>
    <property type="evidence" value="ECO:0007669"/>
    <property type="project" value="TreeGrafter"/>
</dbReference>
<dbReference type="PANTHER" id="PTHR10082:SF3">
    <property type="entry name" value="INTEGRIN BETA-LIKE PROTEIN 1"/>
    <property type="match status" value="1"/>
</dbReference>
<feature type="signal peptide" evidence="3">
    <location>
        <begin position="1"/>
        <end position="19"/>
    </location>
</feature>
<dbReference type="InterPro" id="IPR015812">
    <property type="entry name" value="Integrin_bsu"/>
</dbReference>
<evidence type="ECO:0000256" key="2">
    <source>
        <dbReference type="ARBA" id="ARBA00023180"/>
    </source>
</evidence>
<dbReference type="GeneID" id="22913455"/>
<keyword evidence="2" id="KW-0325">Glycoprotein</keyword>
<dbReference type="PRINTS" id="PR01186">
    <property type="entry name" value="INTEGRINB"/>
</dbReference>
<evidence type="ECO:0000256" key="1">
    <source>
        <dbReference type="ARBA" id="ARBA00023157"/>
    </source>
</evidence>
<dbReference type="eggNOG" id="KOG1226">
    <property type="taxonomic scope" value="Eukaryota"/>
</dbReference>
<dbReference type="Proteomes" id="UP000019763">
    <property type="component" value="Unassembled WGS sequence"/>
</dbReference>
<dbReference type="GO" id="GO:0016477">
    <property type="term" value="P:cell migration"/>
    <property type="evidence" value="ECO:0007669"/>
    <property type="project" value="TreeGrafter"/>
</dbReference>